<dbReference type="Gene3D" id="3.20.20.70">
    <property type="entry name" value="Aldolase class I"/>
    <property type="match status" value="1"/>
</dbReference>
<dbReference type="GO" id="GO:0005737">
    <property type="term" value="C:cytoplasm"/>
    <property type="evidence" value="ECO:0007669"/>
    <property type="project" value="UniProtKB-SubCell"/>
</dbReference>
<keyword evidence="4 9" id="KW-0949">S-adenosyl-L-methionine</keyword>
<evidence type="ECO:0000256" key="1">
    <source>
        <dbReference type="ARBA" id="ARBA00006100"/>
    </source>
</evidence>
<dbReference type="InterPro" id="IPR058240">
    <property type="entry name" value="rSAM_sf"/>
</dbReference>
<dbReference type="PANTHER" id="PTHR13932">
    <property type="entry name" value="COPROPORPHYRINIGEN III OXIDASE"/>
    <property type="match status" value="1"/>
</dbReference>
<evidence type="ECO:0000256" key="9">
    <source>
        <dbReference type="RuleBase" id="RU364116"/>
    </source>
</evidence>
<accession>A0A4Q7PQQ3</accession>
<comment type="caution">
    <text evidence="11">The sequence shown here is derived from an EMBL/GenBank/DDBJ whole genome shotgun (WGS) entry which is preliminary data.</text>
</comment>
<dbReference type="GO" id="GO:0006779">
    <property type="term" value="P:porphyrin-containing compound biosynthetic process"/>
    <property type="evidence" value="ECO:0007669"/>
    <property type="project" value="InterPro"/>
</dbReference>
<dbReference type="Pfam" id="PF06969">
    <property type="entry name" value="HemN_C"/>
    <property type="match status" value="1"/>
</dbReference>
<dbReference type="GO" id="GO:0051539">
    <property type="term" value="F:4 iron, 4 sulfur cluster binding"/>
    <property type="evidence" value="ECO:0007669"/>
    <property type="project" value="UniProtKB-UniRule"/>
</dbReference>
<dbReference type="SFLD" id="SFLDF00288">
    <property type="entry name" value="HemN-like__clustered_with_nucl"/>
    <property type="match status" value="1"/>
</dbReference>
<dbReference type="SMART" id="SM00729">
    <property type="entry name" value="Elp3"/>
    <property type="match status" value="1"/>
</dbReference>
<dbReference type="InterPro" id="IPR007197">
    <property type="entry name" value="rSAM"/>
</dbReference>
<dbReference type="CDD" id="cd01335">
    <property type="entry name" value="Radical_SAM"/>
    <property type="match status" value="1"/>
</dbReference>
<dbReference type="SFLD" id="SFLDS00029">
    <property type="entry name" value="Radical_SAM"/>
    <property type="match status" value="1"/>
</dbReference>
<keyword evidence="7 9" id="KW-0411">Iron-sulfur</keyword>
<evidence type="ECO:0000256" key="8">
    <source>
        <dbReference type="ARBA" id="ARBA00023186"/>
    </source>
</evidence>
<keyword evidence="12" id="KW-1185">Reference proteome</keyword>
<dbReference type="InterPro" id="IPR013785">
    <property type="entry name" value="Aldolase_TIM"/>
</dbReference>
<dbReference type="PROSITE" id="PS51918">
    <property type="entry name" value="RADICAL_SAM"/>
    <property type="match status" value="1"/>
</dbReference>
<dbReference type="InterPro" id="IPR010723">
    <property type="entry name" value="HemN_C"/>
</dbReference>
<dbReference type="PANTHER" id="PTHR13932:SF5">
    <property type="entry name" value="RADICAL S-ADENOSYL METHIONINE DOMAIN-CONTAINING PROTEIN 1, MITOCHONDRIAL"/>
    <property type="match status" value="1"/>
</dbReference>
<evidence type="ECO:0000256" key="5">
    <source>
        <dbReference type="ARBA" id="ARBA00022723"/>
    </source>
</evidence>
<dbReference type="EMBL" id="SGXF01000001">
    <property type="protein sequence ID" value="RZT02358.1"/>
    <property type="molecule type" value="Genomic_DNA"/>
</dbReference>
<reference evidence="11 12" key="1">
    <citation type="submission" date="2019-02" db="EMBL/GenBank/DDBJ databases">
        <title>Genomic Encyclopedia of Type Strains, Phase IV (KMG-IV): sequencing the most valuable type-strain genomes for metagenomic binning, comparative biology and taxonomic classification.</title>
        <authorList>
            <person name="Goeker M."/>
        </authorList>
    </citation>
    <scope>NUCLEOTIDE SEQUENCE [LARGE SCALE GENOMIC DNA]</scope>
    <source>
        <strain evidence="11 12">DSM 29486</strain>
    </source>
</reference>
<dbReference type="NCBIfam" id="TIGR00539">
    <property type="entry name" value="hemN_rel"/>
    <property type="match status" value="1"/>
</dbReference>
<dbReference type="SFLD" id="SFLDG01082">
    <property type="entry name" value="B12-binding_domain_containing"/>
    <property type="match status" value="1"/>
</dbReference>
<keyword evidence="5 9" id="KW-0479">Metal-binding</keyword>
<dbReference type="SFLD" id="SFLDF00562">
    <property type="entry name" value="HemN-like__clustered_with_heat"/>
    <property type="match status" value="1"/>
</dbReference>
<dbReference type="GO" id="GO:0046872">
    <property type="term" value="F:metal ion binding"/>
    <property type="evidence" value="ECO:0007669"/>
    <property type="project" value="UniProtKB-UniRule"/>
</dbReference>
<comment type="subcellular location">
    <subcellularLocation>
        <location evidence="9">Cytoplasm</location>
    </subcellularLocation>
</comment>
<evidence type="ECO:0000313" key="11">
    <source>
        <dbReference type="EMBL" id="RZT02358.1"/>
    </source>
</evidence>
<dbReference type="AlphaFoldDB" id="A0A4Q7PQQ3"/>
<dbReference type="InterPro" id="IPR006638">
    <property type="entry name" value="Elp3/MiaA/NifB-like_rSAM"/>
</dbReference>
<comment type="similarity">
    <text evidence="1">Belongs to the anaerobic coproporphyrinogen-III oxidase family. HemW subfamily.</text>
</comment>
<evidence type="ECO:0000256" key="3">
    <source>
        <dbReference type="ARBA" id="ARBA00022617"/>
    </source>
</evidence>
<evidence type="ECO:0000313" key="12">
    <source>
        <dbReference type="Proteomes" id="UP000292927"/>
    </source>
</evidence>
<proteinExistence type="inferred from homology"/>
<evidence type="ECO:0000256" key="2">
    <source>
        <dbReference type="ARBA" id="ARBA00017228"/>
    </source>
</evidence>
<keyword evidence="3 9" id="KW-0349">Heme</keyword>
<dbReference type="SFLD" id="SFLDG01065">
    <property type="entry name" value="anaerobic_coproporphyrinogen-I"/>
    <property type="match status" value="1"/>
</dbReference>
<dbReference type="GO" id="GO:0004109">
    <property type="term" value="F:coproporphyrinogen oxidase activity"/>
    <property type="evidence" value="ECO:0007669"/>
    <property type="project" value="InterPro"/>
</dbReference>
<comment type="function">
    <text evidence="9">Probably acts as a heme chaperone, transferring heme to an unknown acceptor. Binds one molecule of heme per monomer, possibly covalently. Binds 1 [4Fe-4S] cluster. The cluster is coordinated with 3 cysteines and an exchangeable S-adenosyl-L-methionine.</text>
</comment>
<sequence length="386" mass="43552">MTNKKTDIGIYIHIPFCIRKCAYCDFLSGPAGEQERTEYLTALLQEIAASGRKEGGPYRAKTVFFGGGTPSVLPGEQIGKILESLRQAFHVAEDAEITMEANPGTLTAEKLSRYRAAGVNRLSLGLQSMKNDELRLLGRIHTREDFFESFYLAREAGFDNINVDLISALPGQTCGSWEETLEETAALKPEHISAYSLIVEEGTPFYKMYGPGSSGELLLPGEEEDRKMYRRTAQLLGEAGYRRYEISNYALPGKECLHNLCYWTGIPYLGFGLGASSCFEGRRFSNTADWEAYLKNSENLALVRTVTEELTEKSLMEEFCFLGLRLSEGIDRKEFEERFKRPFGEVYGGVERRFVQMGLLEVRGRRLRLTEQGIDLSNQVMCEFLL</sequence>
<evidence type="ECO:0000256" key="7">
    <source>
        <dbReference type="ARBA" id="ARBA00023014"/>
    </source>
</evidence>
<dbReference type="SUPFAM" id="SSF102114">
    <property type="entry name" value="Radical SAM enzymes"/>
    <property type="match status" value="1"/>
</dbReference>
<keyword evidence="9" id="KW-0963">Cytoplasm</keyword>
<keyword evidence="8 9" id="KW-0143">Chaperone</keyword>
<keyword evidence="6 9" id="KW-0408">Iron</keyword>
<dbReference type="InterPro" id="IPR034505">
    <property type="entry name" value="Coproporphyrinogen-III_oxidase"/>
</dbReference>
<evidence type="ECO:0000259" key="10">
    <source>
        <dbReference type="PROSITE" id="PS51918"/>
    </source>
</evidence>
<feature type="domain" description="Radical SAM core" evidence="10">
    <location>
        <begin position="2"/>
        <end position="242"/>
    </location>
</feature>
<dbReference type="InterPro" id="IPR004559">
    <property type="entry name" value="HemW-like"/>
</dbReference>
<name>A0A4Q7PQQ3_9FIRM</name>
<gene>
    <name evidence="11" type="ORF">EV209_0471</name>
</gene>
<dbReference type="Proteomes" id="UP000292927">
    <property type="component" value="Unassembled WGS sequence"/>
</dbReference>
<evidence type="ECO:0000256" key="6">
    <source>
        <dbReference type="ARBA" id="ARBA00023004"/>
    </source>
</evidence>
<evidence type="ECO:0000256" key="4">
    <source>
        <dbReference type="ARBA" id="ARBA00022691"/>
    </source>
</evidence>
<dbReference type="RefSeq" id="WP_130432665.1">
    <property type="nucleotide sequence ID" value="NZ_SGXF01000001.1"/>
</dbReference>
<dbReference type="Pfam" id="PF04055">
    <property type="entry name" value="Radical_SAM"/>
    <property type="match status" value="1"/>
</dbReference>
<protein>
    <recommendedName>
        <fullName evidence="2 9">Heme chaperone HemW</fullName>
    </recommendedName>
</protein>
<keyword evidence="9" id="KW-0004">4Fe-4S</keyword>
<dbReference type="OrthoDB" id="9808022at2"/>
<organism evidence="11 12">
    <name type="scientific">Cuneatibacter caecimuris</name>
    <dbReference type="NCBI Taxonomy" id="1796618"/>
    <lineage>
        <taxon>Bacteria</taxon>
        <taxon>Bacillati</taxon>
        <taxon>Bacillota</taxon>
        <taxon>Clostridia</taxon>
        <taxon>Lachnospirales</taxon>
        <taxon>Lachnospiraceae</taxon>
        <taxon>Cuneatibacter</taxon>
    </lineage>
</organism>